<dbReference type="Proteomes" id="UP000295292">
    <property type="component" value="Unassembled WGS sequence"/>
</dbReference>
<dbReference type="SUPFAM" id="SSF55874">
    <property type="entry name" value="ATPase domain of HSP90 chaperone/DNA topoisomerase II/histidine kinase"/>
    <property type="match status" value="1"/>
</dbReference>
<gene>
    <name evidence="1" type="ORF">CLV99_2110</name>
</gene>
<reference evidence="1 2" key="1">
    <citation type="submission" date="2019-03" db="EMBL/GenBank/DDBJ databases">
        <title>Genomic Encyclopedia of Archaeal and Bacterial Type Strains, Phase II (KMG-II): from individual species to whole genera.</title>
        <authorList>
            <person name="Goeker M."/>
        </authorList>
    </citation>
    <scope>NUCLEOTIDE SEQUENCE [LARGE SCALE GENOMIC DNA]</scope>
    <source>
        <strain evidence="1 2">DSM 28353</strain>
    </source>
</reference>
<dbReference type="InterPro" id="IPR036890">
    <property type="entry name" value="HATPase_C_sf"/>
</dbReference>
<comment type="caution">
    <text evidence="1">The sequence shown here is derived from an EMBL/GenBank/DDBJ whole genome shotgun (WGS) entry which is preliminary data.</text>
</comment>
<organism evidence="1 2">
    <name type="scientific">Sphingobacterium yanglingense</name>
    <dbReference type="NCBI Taxonomy" id="1437280"/>
    <lineage>
        <taxon>Bacteria</taxon>
        <taxon>Pseudomonadati</taxon>
        <taxon>Bacteroidota</taxon>
        <taxon>Sphingobacteriia</taxon>
        <taxon>Sphingobacteriales</taxon>
        <taxon>Sphingobacteriaceae</taxon>
        <taxon>Sphingobacterium</taxon>
    </lineage>
</organism>
<protein>
    <recommendedName>
        <fullName evidence="3">Histidine kinase/DNA gyrase B/HSP90-like ATPase</fullName>
    </recommendedName>
</protein>
<sequence>MLNTLKNKNSIRLAICDTGIGLTNCVNNYLLSKGEEIWASEDAIAWAFTLKNTTQSPPRNRGLGLNNLLDETNFHEGEFRMVTYDKWIINNPGVSFKMRDIKCFFGTAIEIEIMIDNLEKLKISDFEYC</sequence>
<proteinExistence type="predicted"/>
<accession>A0A4R6WEB6</accession>
<evidence type="ECO:0000313" key="1">
    <source>
        <dbReference type="EMBL" id="TDQ78132.1"/>
    </source>
</evidence>
<dbReference type="OrthoDB" id="7778993at2"/>
<dbReference type="EMBL" id="SNYV01000013">
    <property type="protein sequence ID" value="TDQ78132.1"/>
    <property type="molecule type" value="Genomic_DNA"/>
</dbReference>
<dbReference type="AlphaFoldDB" id="A0A4R6WEB6"/>
<evidence type="ECO:0008006" key="3">
    <source>
        <dbReference type="Google" id="ProtNLM"/>
    </source>
</evidence>
<keyword evidence="2" id="KW-1185">Reference proteome</keyword>
<evidence type="ECO:0000313" key="2">
    <source>
        <dbReference type="Proteomes" id="UP000295292"/>
    </source>
</evidence>
<name>A0A4R6WEB6_9SPHI</name>
<dbReference type="RefSeq" id="WP_133584384.1">
    <property type="nucleotide sequence ID" value="NZ_SNYV01000013.1"/>
</dbReference>